<organism evidence="2 3">
    <name type="scientific">Brugia malayi</name>
    <name type="common">Filarial nematode worm</name>
    <dbReference type="NCBI Taxonomy" id="6279"/>
    <lineage>
        <taxon>Eukaryota</taxon>
        <taxon>Metazoa</taxon>
        <taxon>Ecdysozoa</taxon>
        <taxon>Nematoda</taxon>
        <taxon>Chromadorea</taxon>
        <taxon>Rhabditida</taxon>
        <taxon>Spirurina</taxon>
        <taxon>Spiruromorpha</taxon>
        <taxon>Filarioidea</taxon>
        <taxon>Onchocercidae</taxon>
        <taxon>Brugia</taxon>
    </lineage>
</organism>
<keyword evidence="2" id="KW-1185">Reference proteome</keyword>
<evidence type="ECO:0000256" key="1">
    <source>
        <dbReference type="SAM" id="Phobius"/>
    </source>
</evidence>
<name>A0A8L7SUQ2_BRUMA</name>
<keyword evidence="1" id="KW-1133">Transmembrane helix</keyword>
<protein>
    <submittedName>
        <fullName evidence="3">Uncharacterized protein</fullName>
    </submittedName>
</protein>
<keyword evidence="1" id="KW-0812">Transmembrane</keyword>
<evidence type="ECO:0000313" key="3">
    <source>
        <dbReference type="WBParaSite" id="Bm17745.1"/>
    </source>
</evidence>
<reference evidence="2" key="1">
    <citation type="journal article" date="2007" name="Science">
        <title>Draft genome of the filarial nematode parasite Brugia malayi.</title>
        <authorList>
            <person name="Ghedin E."/>
            <person name="Wang S."/>
            <person name="Spiro D."/>
            <person name="Caler E."/>
            <person name="Zhao Q."/>
            <person name="Crabtree J."/>
            <person name="Allen J.E."/>
            <person name="Delcher A.L."/>
            <person name="Guiliano D.B."/>
            <person name="Miranda-Saavedra D."/>
            <person name="Angiuoli S.V."/>
            <person name="Creasy T."/>
            <person name="Amedeo P."/>
            <person name="Haas B."/>
            <person name="El-Sayed N.M."/>
            <person name="Wortman J.R."/>
            <person name="Feldblyum T."/>
            <person name="Tallon L."/>
            <person name="Schatz M."/>
            <person name="Shumway M."/>
            <person name="Koo H."/>
            <person name="Salzberg S.L."/>
            <person name="Schobel S."/>
            <person name="Pertea M."/>
            <person name="Pop M."/>
            <person name="White O."/>
            <person name="Barton G.J."/>
            <person name="Carlow C.K."/>
            <person name="Crawford M.J."/>
            <person name="Daub J."/>
            <person name="Dimmic M.W."/>
            <person name="Estes C.F."/>
            <person name="Foster J.M."/>
            <person name="Ganatra M."/>
            <person name="Gregory W.F."/>
            <person name="Johnson N.M."/>
            <person name="Jin J."/>
            <person name="Komuniecki R."/>
            <person name="Korf I."/>
            <person name="Kumar S."/>
            <person name="Laney S."/>
            <person name="Li B.W."/>
            <person name="Li W."/>
            <person name="Lindblom T.H."/>
            <person name="Lustigman S."/>
            <person name="Ma D."/>
            <person name="Maina C.V."/>
            <person name="Martin D.M."/>
            <person name="McCarter J.P."/>
            <person name="McReynolds L."/>
            <person name="Mitreva M."/>
            <person name="Nutman T.B."/>
            <person name="Parkinson J."/>
            <person name="Peregrin-Alvarez J.M."/>
            <person name="Poole C."/>
            <person name="Ren Q."/>
            <person name="Saunders L."/>
            <person name="Sluder A.E."/>
            <person name="Smith K."/>
            <person name="Stanke M."/>
            <person name="Unnasch T.R."/>
            <person name="Ware J."/>
            <person name="Wei A.D."/>
            <person name="Weil G."/>
            <person name="Williams D.J."/>
            <person name="Zhang Y."/>
            <person name="Williams S.A."/>
            <person name="Fraser-Liggett C."/>
            <person name="Slatko B."/>
            <person name="Blaxter M.L."/>
            <person name="Scott A.L."/>
        </authorList>
    </citation>
    <scope>NUCLEOTIDE SEQUENCE</scope>
    <source>
        <strain evidence="2">FR3</strain>
    </source>
</reference>
<reference evidence="3" key="2">
    <citation type="submission" date="2022-04" db="UniProtKB">
        <authorList>
            <consortium name="WormBaseParasite"/>
        </authorList>
    </citation>
    <scope>IDENTIFICATION</scope>
</reference>
<proteinExistence type="predicted"/>
<dbReference type="WBParaSite" id="Bm17745.1">
    <property type="protein sequence ID" value="Bm17745.1"/>
    <property type="gene ID" value="WBGene00268887"/>
</dbReference>
<feature type="transmembrane region" description="Helical" evidence="1">
    <location>
        <begin position="25"/>
        <end position="51"/>
    </location>
</feature>
<evidence type="ECO:0000313" key="2">
    <source>
        <dbReference type="Proteomes" id="UP000006672"/>
    </source>
</evidence>
<dbReference type="Proteomes" id="UP000006672">
    <property type="component" value="Unassembled WGS sequence"/>
</dbReference>
<sequence length="244" mass="27579">MTMISCTTNSIVHNVVVHLVSLSQLLTLSIATMLIMTRLTIVYIIIAFFMINTAHGSPTKKSSIEIIIDTNESDKNETQIHQMEIYSPIASAKSLQQISGNFHSMLSTNWQEWSNWSKCRNDERTRFRLCVSPLSPLSPLSTLSSAVSSSSSSTSQFTNDTMIINSTNFNNNNNNNNATIEMNLLTICELNKIETEKQICFKANKNEKLVNLNPFMIEEEITATYLKRPKINPEPIKIVKIQRN</sequence>
<dbReference type="AlphaFoldDB" id="A0A8L7SUQ2"/>
<accession>A0A8L7SUQ2</accession>
<keyword evidence="1" id="KW-0472">Membrane</keyword>